<dbReference type="Gene3D" id="2.60.40.420">
    <property type="entry name" value="Cupredoxins - blue copper proteins"/>
    <property type="match status" value="1"/>
</dbReference>
<dbReference type="RefSeq" id="WP_139081802.1">
    <property type="nucleotide sequence ID" value="NZ_VDFV01000013.1"/>
</dbReference>
<comment type="subcellular location">
    <subcellularLocation>
        <location evidence="1">Periplasm</location>
    </subcellularLocation>
</comment>
<evidence type="ECO:0000256" key="9">
    <source>
        <dbReference type="SAM" id="SignalP"/>
    </source>
</evidence>
<keyword evidence="5" id="KW-0249">Electron transport</keyword>
<dbReference type="GO" id="GO:0005507">
    <property type="term" value="F:copper ion binding"/>
    <property type="evidence" value="ECO:0007669"/>
    <property type="project" value="UniProtKB-UniRule"/>
</dbReference>
<dbReference type="EMBL" id="VDFV01000013">
    <property type="protein sequence ID" value="TNC71538.1"/>
    <property type="molecule type" value="Genomic_DNA"/>
</dbReference>
<dbReference type="InterPro" id="IPR002386">
    <property type="entry name" value="Amicyanin/Pseudoazurin"/>
</dbReference>
<feature type="binding site" evidence="8">
    <location>
        <position position="102"/>
    </location>
    <ligand>
        <name>Cu cation</name>
        <dbReference type="ChEBI" id="CHEBI:23378"/>
    </ligand>
</feature>
<dbReference type="Proteomes" id="UP000305709">
    <property type="component" value="Unassembled WGS sequence"/>
</dbReference>
<comment type="cofactor">
    <cofactor evidence="8">
        <name>Cu cation</name>
        <dbReference type="ChEBI" id="CHEBI:23378"/>
    </cofactor>
    <text evidence="8">Binds 1 copper ion per subunit.</text>
</comment>
<dbReference type="PRINTS" id="PR00156">
    <property type="entry name" value="COPPERBLUE"/>
</dbReference>
<evidence type="ECO:0000256" key="4">
    <source>
        <dbReference type="ARBA" id="ARBA00022764"/>
    </source>
</evidence>
<keyword evidence="9" id="KW-0732">Signal</keyword>
<evidence type="ECO:0000256" key="7">
    <source>
        <dbReference type="NCBIfam" id="TIGR02375"/>
    </source>
</evidence>
<dbReference type="NCBIfam" id="TIGR02375">
    <property type="entry name" value="pseudoazurin"/>
    <property type="match status" value="1"/>
</dbReference>
<feature type="binding site" evidence="8">
    <location>
        <position position="99"/>
    </location>
    <ligand>
        <name>Cu cation</name>
        <dbReference type="ChEBI" id="CHEBI:23378"/>
    </ligand>
</feature>
<feature type="signal peptide" evidence="9">
    <location>
        <begin position="1"/>
        <end position="20"/>
    </location>
</feature>
<name>A0A5C4NDX6_9RHOB</name>
<dbReference type="SUPFAM" id="SSF49503">
    <property type="entry name" value="Cupredoxins"/>
    <property type="match status" value="1"/>
</dbReference>
<evidence type="ECO:0000313" key="12">
    <source>
        <dbReference type="Proteomes" id="UP000305709"/>
    </source>
</evidence>
<feature type="chain" id="PRO_5023011986" description="Pseudoazurin" evidence="9">
    <location>
        <begin position="21"/>
        <end position="146"/>
    </location>
</feature>
<evidence type="ECO:0000256" key="3">
    <source>
        <dbReference type="ARBA" id="ARBA00022723"/>
    </source>
</evidence>
<evidence type="ECO:0000259" key="10">
    <source>
        <dbReference type="Pfam" id="PF00127"/>
    </source>
</evidence>
<sequence>MLKTPLAAALLLGLASAAQADTHQISMLDMGETGHMVFEPAYLHVQPGDTVVFVPTDPGHNVASLEGLIPENADLIESAIMGEPMPVTFTEEGIYALECTPHFGMGMVAVIQVGDSKDNLETVADGIRKMRGLPKQRFTALLEQVE</sequence>
<keyword evidence="2" id="KW-0813">Transport</keyword>
<evidence type="ECO:0000256" key="5">
    <source>
        <dbReference type="ARBA" id="ARBA00022982"/>
    </source>
</evidence>
<dbReference type="PRINTS" id="PR00155">
    <property type="entry name" value="AMICYANIN"/>
</dbReference>
<keyword evidence="4" id="KW-0574">Periplasm</keyword>
<reference evidence="11 12" key="1">
    <citation type="submission" date="2019-06" db="EMBL/GenBank/DDBJ databases">
        <authorList>
            <person name="Jiang L."/>
        </authorList>
    </citation>
    <scope>NUCLEOTIDE SEQUENCE [LARGE SCALE GENOMIC DNA]</scope>
    <source>
        <strain evidence="11 12">YIM 48858</strain>
    </source>
</reference>
<comment type="caution">
    <text evidence="11">The sequence shown here is derived from an EMBL/GenBank/DDBJ whole genome shotgun (WGS) entry which is preliminary data.</text>
</comment>
<dbReference type="InterPro" id="IPR000923">
    <property type="entry name" value="BlueCu_1"/>
</dbReference>
<evidence type="ECO:0000256" key="8">
    <source>
        <dbReference type="PIRSR" id="PIRSR602386-1"/>
    </source>
</evidence>
<dbReference type="InterPro" id="IPR001235">
    <property type="entry name" value="Copper_blue_Plastocyanin"/>
</dbReference>
<dbReference type="InterPro" id="IPR008972">
    <property type="entry name" value="Cupredoxin"/>
</dbReference>
<dbReference type="GO" id="GO:0009055">
    <property type="term" value="F:electron transfer activity"/>
    <property type="evidence" value="ECO:0007669"/>
    <property type="project" value="InterPro"/>
</dbReference>
<dbReference type="AlphaFoldDB" id="A0A5C4NDX6"/>
<evidence type="ECO:0000256" key="6">
    <source>
        <dbReference type="ARBA" id="ARBA00023008"/>
    </source>
</evidence>
<keyword evidence="3 8" id="KW-0479">Metal-binding</keyword>
<proteinExistence type="predicted"/>
<feature type="binding site" evidence="8">
    <location>
        <position position="60"/>
    </location>
    <ligand>
        <name>Cu cation</name>
        <dbReference type="ChEBI" id="CHEBI:23378"/>
    </ligand>
</feature>
<evidence type="ECO:0000313" key="11">
    <source>
        <dbReference type="EMBL" id="TNC71538.1"/>
    </source>
</evidence>
<evidence type="ECO:0000256" key="2">
    <source>
        <dbReference type="ARBA" id="ARBA00022448"/>
    </source>
</evidence>
<dbReference type="InterPro" id="IPR012745">
    <property type="entry name" value="Pseudoazurin"/>
</dbReference>
<protein>
    <recommendedName>
        <fullName evidence="7">Pseudoazurin</fullName>
    </recommendedName>
</protein>
<gene>
    <name evidence="11" type="ORF">FHG71_11405</name>
</gene>
<dbReference type="OrthoDB" id="7510199at2"/>
<organism evidence="11 12">
    <name type="scientific">Rubellimicrobium roseum</name>
    <dbReference type="NCBI Taxonomy" id="687525"/>
    <lineage>
        <taxon>Bacteria</taxon>
        <taxon>Pseudomonadati</taxon>
        <taxon>Pseudomonadota</taxon>
        <taxon>Alphaproteobacteria</taxon>
        <taxon>Rhodobacterales</taxon>
        <taxon>Roseobacteraceae</taxon>
        <taxon>Rubellimicrobium</taxon>
    </lineage>
</organism>
<dbReference type="GO" id="GO:0042597">
    <property type="term" value="C:periplasmic space"/>
    <property type="evidence" value="ECO:0007669"/>
    <property type="project" value="UniProtKB-SubCell"/>
</dbReference>
<keyword evidence="12" id="KW-1185">Reference proteome</keyword>
<evidence type="ECO:0000256" key="1">
    <source>
        <dbReference type="ARBA" id="ARBA00004418"/>
    </source>
</evidence>
<keyword evidence="6 8" id="KW-0186">Copper</keyword>
<dbReference type="Pfam" id="PF00127">
    <property type="entry name" value="Copper-bind"/>
    <property type="match status" value="1"/>
</dbReference>
<feature type="binding site" evidence="8">
    <location>
        <position position="107"/>
    </location>
    <ligand>
        <name>Cu cation</name>
        <dbReference type="ChEBI" id="CHEBI:23378"/>
    </ligand>
</feature>
<feature type="domain" description="Blue (type 1) copper" evidence="10">
    <location>
        <begin position="30"/>
        <end position="113"/>
    </location>
</feature>
<accession>A0A5C4NDX6</accession>